<reference evidence="25" key="1">
    <citation type="journal article" date="2018" name="Virol. J.">
        <title>Plasma virome of cattle from forest region revealed diverse small circular ssDNA viral genomes.</title>
        <authorList>
            <person name="Wang H."/>
            <person name="Li S."/>
            <person name="Mahmood A."/>
            <person name="Yang S."/>
            <person name="Wang X."/>
            <person name="Shen Q."/>
            <person name="Shan T."/>
            <person name="Deng X."/>
            <person name="Li J."/>
            <person name="Hua X."/>
            <person name="Cui L."/>
            <person name="Delwart E."/>
            <person name="Zhang W."/>
        </authorList>
    </citation>
    <scope>NUCLEOTIDE SEQUENCE [LARGE SCALE GENOMIC DNA]</scope>
    <source>
        <strain evidence="25">Bvch005</strain>
    </source>
</reference>
<keyword evidence="6" id="KW-1048">Host nucleus</keyword>
<evidence type="ECO:0000313" key="25">
    <source>
        <dbReference type="EMBL" id="AUX80738.1"/>
    </source>
</evidence>
<comment type="cofactor">
    <cofactor evidence="1">
        <name>Mn(2+)</name>
        <dbReference type="ChEBI" id="CHEBI:29035"/>
    </cofactor>
</comment>
<evidence type="ECO:0000256" key="15">
    <source>
        <dbReference type="ARBA" id="ARBA00022806"/>
    </source>
</evidence>
<dbReference type="GO" id="GO:0016787">
    <property type="term" value="F:hydrolase activity"/>
    <property type="evidence" value="ECO:0007669"/>
    <property type="project" value="UniProtKB-KW"/>
</dbReference>
<evidence type="ECO:0000256" key="3">
    <source>
        <dbReference type="ARBA" id="ARBA00004147"/>
    </source>
</evidence>
<dbReference type="GO" id="GO:0003724">
    <property type="term" value="F:RNA helicase activity"/>
    <property type="evidence" value="ECO:0007669"/>
    <property type="project" value="InterPro"/>
</dbReference>
<keyword evidence="14" id="KW-0378">Hydrolase</keyword>
<accession>A0A2L0HGV8</accession>
<feature type="domain" description="CRESS-DNA virus Rep endonuclease" evidence="24">
    <location>
        <begin position="9"/>
        <end position="126"/>
    </location>
</feature>
<keyword evidence="12" id="KW-0547">Nucleotide-binding</keyword>
<dbReference type="InterPro" id="IPR027417">
    <property type="entry name" value="P-loop_NTPase"/>
</dbReference>
<organism evidence="25">
    <name type="scientific">Cattle blood-associated circovirus-like virus</name>
    <dbReference type="NCBI Taxonomy" id="2077298"/>
    <lineage>
        <taxon>Viruses</taxon>
        <taxon>Monodnaviria</taxon>
        <taxon>Shotokuvirae</taxon>
        <taxon>Cressdnaviricota</taxon>
        <taxon>Arfiviricetes</taxon>
        <taxon>Cremevirales</taxon>
        <taxon>Smacoviridae</taxon>
        <taxon>Porprismacovirus</taxon>
        <taxon>Porprismacovirus bovas2</taxon>
    </lineage>
</organism>
<evidence type="ECO:0000256" key="17">
    <source>
        <dbReference type="ARBA" id="ARBA00023124"/>
    </source>
</evidence>
<keyword evidence="17" id="KW-0190">Covalent protein-DNA linkage</keyword>
<evidence type="ECO:0000259" key="24">
    <source>
        <dbReference type="PROSITE" id="PS52020"/>
    </source>
</evidence>
<protein>
    <recommendedName>
        <fullName evidence="5">Replication-associated protein</fullName>
    </recommendedName>
    <alternativeName>
        <fullName evidence="20">ATP-dependent helicase Rep</fullName>
    </alternativeName>
    <alternativeName>
        <fullName evidence="21">RepP</fullName>
    </alternativeName>
</protein>
<dbReference type="InterPro" id="IPR000605">
    <property type="entry name" value="Helicase_SF3_ssDNA/RNA_vir"/>
</dbReference>
<keyword evidence="8" id="KW-0548">Nucleotidyltransferase</keyword>
<comment type="similarity">
    <text evidence="4">Belongs to the nanoviruses/circoviruses replication-associated protein family.</text>
</comment>
<dbReference type="SUPFAM" id="SSF52540">
    <property type="entry name" value="P-loop containing nucleoside triphosphate hydrolases"/>
    <property type="match status" value="1"/>
</dbReference>
<feature type="region of interest" description="Disordered" evidence="23">
    <location>
        <begin position="312"/>
        <end position="341"/>
    </location>
</feature>
<evidence type="ECO:0000256" key="6">
    <source>
        <dbReference type="ARBA" id="ARBA00022562"/>
    </source>
</evidence>
<dbReference type="Pfam" id="PF00910">
    <property type="entry name" value="RNA_helicase"/>
    <property type="match status" value="1"/>
</dbReference>
<keyword evidence="10" id="KW-0540">Nuclease</keyword>
<evidence type="ECO:0000256" key="8">
    <source>
        <dbReference type="ARBA" id="ARBA00022695"/>
    </source>
</evidence>
<evidence type="ECO:0000256" key="13">
    <source>
        <dbReference type="ARBA" id="ARBA00022759"/>
    </source>
</evidence>
<dbReference type="GO" id="GO:0005524">
    <property type="term" value="F:ATP binding"/>
    <property type="evidence" value="ECO:0007669"/>
    <property type="project" value="UniProtKB-KW"/>
</dbReference>
<dbReference type="GO" id="GO:0004519">
    <property type="term" value="F:endonuclease activity"/>
    <property type="evidence" value="ECO:0007669"/>
    <property type="project" value="UniProtKB-KW"/>
</dbReference>
<evidence type="ECO:0000256" key="22">
    <source>
        <dbReference type="ARBA" id="ARBA00049360"/>
    </source>
</evidence>
<dbReference type="Gene3D" id="3.40.1310.20">
    <property type="match status" value="1"/>
</dbReference>
<evidence type="ECO:0000256" key="23">
    <source>
        <dbReference type="SAM" id="MobiDB-lite"/>
    </source>
</evidence>
<evidence type="ECO:0000256" key="19">
    <source>
        <dbReference type="ARBA" id="ARBA00023268"/>
    </source>
</evidence>
<evidence type="ECO:0000256" key="4">
    <source>
        <dbReference type="ARBA" id="ARBA00008545"/>
    </source>
</evidence>
<keyword evidence="7" id="KW-0808">Transferase</keyword>
<name>A0A2L0HGV8_9VIRU</name>
<dbReference type="InterPro" id="IPR049912">
    <property type="entry name" value="CRESS_DNA_REP"/>
</dbReference>
<dbReference type="Pfam" id="PF00799">
    <property type="entry name" value="Gemini_AL1"/>
    <property type="match status" value="1"/>
</dbReference>
<keyword evidence="16" id="KW-0067">ATP-binding</keyword>
<evidence type="ECO:0000256" key="9">
    <source>
        <dbReference type="ARBA" id="ARBA00022705"/>
    </source>
</evidence>
<evidence type="ECO:0000256" key="12">
    <source>
        <dbReference type="ARBA" id="ARBA00022741"/>
    </source>
</evidence>
<keyword evidence="19" id="KW-0511">Multifunctional enzyme</keyword>
<keyword evidence="9" id="KW-0235">DNA replication</keyword>
<keyword evidence="11" id="KW-0479">Metal-binding</keyword>
<dbReference type="GO" id="GO:0003723">
    <property type="term" value="F:RNA binding"/>
    <property type="evidence" value="ECO:0007669"/>
    <property type="project" value="InterPro"/>
</dbReference>
<dbReference type="EMBL" id="MF669476">
    <property type="protein sequence ID" value="AUX80738.1"/>
    <property type="molecule type" value="Genomic_DNA"/>
</dbReference>
<evidence type="ECO:0000256" key="7">
    <source>
        <dbReference type="ARBA" id="ARBA00022679"/>
    </source>
</evidence>
<evidence type="ECO:0000256" key="18">
    <source>
        <dbReference type="ARBA" id="ARBA00023125"/>
    </source>
</evidence>
<dbReference type="SUPFAM" id="SSF55464">
    <property type="entry name" value="Origin of replication-binding domain, RBD-like"/>
    <property type="match status" value="1"/>
</dbReference>
<keyword evidence="18" id="KW-0238">DNA-binding</keyword>
<comment type="cofactor">
    <cofactor evidence="2">
        <name>Mg(2+)</name>
        <dbReference type="ChEBI" id="CHEBI:18420"/>
    </cofactor>
</comment>
<evidence type="ECO:0000256" key="16">
    <source>
        <dbReference type="ARBA" id="ARBA00022840"/>
    </source>
</evidence>
<evidence type="ECO:0000256" key="20">
    <source>
        <dbReference type="ARBA" id="ARBA00030754"/>
    </source>
</evidence>
<dbReference type="Proteomes" id="UP000294431">
    <property type="component" value="Genome"/>
</dbReference>
<evidence type="ECO:0000256" key="2">
    <source>
        <dbReference type="ARBA" id="ARBA00001946"/>
    </source>
</evidence>
<dbReference type="GO" id="GO:0016779">
    <property type="term" value="F:nucleotidyltransferase activity"/>
    <property type="evidence" value="ECO:0007669"/>
    <property type="project" value="UniProtKB-KW"/>
</dbReference>
<dbReference type="GO" id="GO:0046872">
    <property type="term" value="F:metal ion binding"/>
    <property type="evidence" value="ECO:0007669"/>
    <property type="project" value="UniProtKB-KW"/>
</dbReference>
<dbReference type="GO" id="GO:0042025">
    <property type="term" value="C:host cell nucleus"/>
    <property type="evidence" value="ECO:0007669"/>
    <property type="project" value="UniProtKB-SubCell"/>
</dbReference>
<evidence type="ECO:0000256" key="5">
    <source>
        <dbReference type="ARBA" id="ARBA00014531"/>
    </source>
</evidence>
<evidence type="ECO:0000256" key="1">
    <source>
        <dbReference type="ARBA" id="ARBA00001936"/>
    </source>
</evidence>
<comment type="subcellular location">
    <subcellularLocation>
        <location evidence="3">Host nucleus</location>
    </subcellularLocation>
</comment>
<dbReference type="PROSITE" id="PS52020">
    <property type="entry name" value="CRESS_DNA_REP"/>
    <property type="match status" value="1"/>
</dbReference>
<evidence type="ECO:0000256" key="10">
    <source>
        <dbReference type="ARBA" id="ARBA00022722"/>
    </source>
</evidence>
<keyword evidence="13" id="KW-0255">Endonuclease</keyword>
<comment type="catalytic activity">
    <reaction evidence="22">
        <text>ATP + H2O = ADP + phosphate + H(+)</text>
        <dbReference type="Rhea" id="RHEA:13065"/>
        <dbReference type="ChEBI" id="CHEBI:15377"/>
        <dbReference type="ChEBI" id="CHEBI:15378"/>
        <dbReference type="ChEBI" id="CHEBI:30616"/>
        <dbReference type="ChEBI" id="CHEBI:43474"/>
        <dbReference type="ChEBI" id="CHEBI:456216"/>
    </reaction>
</comment>
<evidence type="ECO:0000256" key="14">
    <source>
        <dbReference type="ARBA" id="ARBA00022801"/>
    </source>
</evidence>
<dbReference type="GO" id="GO:0006260">
    <property type="term" value="P:DNA replication"/>
    <property type="evidence" value="ECO:0007669"/>
    <property type="project" value="UniProtKB-KW"/>
</dbReference>
<feature type="compositionally biased region" description="Basic and acidic residues" evidence="23">
    <location>
        <begin position="313"/>
        <end position="324"/>
    </location>
</feature>
<dbReference type="GO" id="GO:0003677">
    <property type="term" value="F:DNA binding"/>
    <property type="evidence" value="ECO:0007669"/>
    <property type="project" value="UniProtKB-KW"/>
</dbReference>
<evidence type="ECO:0000256" key="21">
    <source>
        <dbReference type="ARBA" id="ARBA00032243"/>
    </source>
</evidence>
<dbReference type="Gene3D" id="3.40.50.300">
    <property type="entry name" value="P-loop containing nucleotide triphosphate hydrolases"/>
    <property type="match status" value="1"/>
</dbReference>
<sequence length="341" mass="40489">MSIVKAKPGRHAKTWLLTYPKCSLSKDWLLKEFKDHDIEYFKGAHITYMIICEEKHQSGDSHLHAFIILDKEIKIGKKDMNRFDMWDYLNKETKLEWHPNIEYCNSPKDAIRYVKKDGNFCTHGICPYKELLSQKEKNELLQKEELDDLVETGTISLYKVPTLYRAREILRLERERRKKAEKPTVHWFYGKTGTGKTRRAYEDACRIYGYTDLWMSKNDDKWFDGYQGQSAVILDDIRPGTFHFDFMLRLLDRYPIEVPIKGGFARWCPKEIWVTAPSTPRELYRNYTTQEPYEGIDQLERRIDQLLQFTGDGGKKTKEVHSQDPFDDEEELERLMTSWGE</sequence>
<evidence type="ECO:0000256" key="11">
    <source>
        <dbReference type="ARBA" id="ARBA00022723"/>
    </source>
</evidence>
<keyword evidence="15" id="KW-0347">Helicase</keyword>
<proteinExistence type="inferred from homology"/>